<name>A0ABQ9F2Z5_TEGGR</name>
<dbReference type="PANTHER" id="PTHR21444">
    <property type="entry name" value="COILED-COIL DOMAIN-CONTAINING PROTEIN 180"/>
    <property type="match status" value="1"/>
</dbReference>
<evidence type="ECO:0000313" key="10">
    <source>
        <dbReference type="Proteomes" id="UP001217089"/>
    </source>
</evidence>
<comment type="caution">
    <text evidence="9">The sequence shown here is derived from an EMBL/GenBank/DDBJ whole genome shotgun (WGS) entry which is preliminary data.</text>
</comment>
<keyword evidence="10" id="KW-1185">Reference proteome</keyword>
<comment type="subcellular location">
    <subcellularLocation>
        <location evidence="1">Cell membrane</location>
        <topology evidence="1">Multi-pass membrane protein</topology>
    </subcellularLocation>
</comment>
<evidence type="ECO:0000313" key="9">
    <source>
        <dbReference type="EMBL" id="KAJ8310540.1"/>
    </source>
</evidence>
<feature type="transmembrane region" description="Helical" evidence="8">
    <location>
        <begin position="95"/>
        <end position="113"/>
    </location>
</feature>
<evidence type="ECO:0000256" key="7">
    <source>
        <dbReference type="ARBA" id="ARBA00023170"/>
    </source>
</evidence>
<feature type="transmembrane region" description="Helical" evidence="8">
    <location>
        <begin position="374"/>
        <end position="400"/>
    </location>
</feature>
<evidence type="ECO:0000256" key="1">
    <source>
        <dbReference type="ARBA" id="ARBA00004651"/>
    </source>
</evidence>
<keyword evidence="3" id="KW-1003">Cell membrane</keyword>
<proteinExistence type="predicted"/>
<feature type="transmembrane region" description="Helical" evidence="8">
    <location>
        <begin position="125"/>
        <end position="148"/>
    </location>
</feature>
<feature type="transmembrane region" description="Helical" evidence="8">
    <location>
        <begin position="187"/>
        <end position="210"/>
    </location>
</feature>
<feature type="transmembrane region" description="Helical" evidence="8">
    <location>
        <begin position="47"/>
        <end position="65"/>
    </location>
</feature>
<feature type="transmembrane region" description="Helical" evidence="8">
    <location>
        <begin position="321"/>
        <end position="341"/>
    </location>
</feature>
<accession>A0ABQ9F2Z5</accession>
<evidence type="ECO:0000256" key="6">
    <source>
        <dbReference type="ARBA" id="ARBA00023136"/>
    </source>
</evidence>
<dbReference type="Pfam" id="PF14752">
    <property type="entry name" value="RBP_receptor"/>
    <property type="match status" value="2"/>
</dbReference>
<evidence type="ECO:0000256" key="2">
    <source>
        <dbReference type="ARBA" id="ARBA00022448"/>
    </source>
</evidence>
<feature type="transmembrane region" description="Helical" evidence="8">
    <location>
        <begin position="440"/>
        <end position="461"/>
    </location>
</feature>
<keyword evidence="2" id="KW-0813">Transport</keyword>
<keyword evidence="5 8" id="KW-1133">Transmembrane helix</keyword>
<evidence type="ECO:0000256" key="5">
    <source>
        <dbReference type="ARBA" id="ARBA00022989"/>
    </source>
</evidence>
<keyword evidence="6 8" id="KW-0472">Membrane</keyword>
<dbReference type="EMBL" id="JARBDR010000640">
    <property type="protein sequence ID" value="KAJ8310540.1"/>
    <property type="molecule type" value="Genomic_DNA"/>
</dbReference>
<dbReference type="Proteomes" id="UP001217089">
    <property type="component" value="Unassembled WGS sequence"/>
</dbReference>
<feature type="transmembrane region" description="Helical" evidence="8">
    <location>
        <begin position="155"/>
        <end position="175"/>
    </location>
</feature>
<evidence type="ECO:0000256" key="3">
    <source>
        <dbReference type="ARBA" id="ARBA00022475"/>
    </source>
</evidence>
<reference evidence="9 10" key="1">
    <citation type="submission" date="2022-12" db="EMBL/GenBank/DDBJ databases">
        <title>Chromosome-level genome of Tegillarca granosa.</title>
        <authorList>
            <person name="Kim J."/>
        </authorList>
    </citation>
    <scope>NUCLEOTIDE SEQUENCE [LARGE SCALE GENOMIC DNA]</scope>
    <source>
        <strain evidence="9">Teg-2019</strain>
        <tissue evidence="9">Adductor muscle</tissue>
    </source>
</reference>
<protein>
    <recommendedName>
        <fullName evidence="11">Receptor for retinol uptake STRA6</fullName>
    </recommendedName>
</protein>
<dbReference type="PANTHER" id="PTHR21444:SF15">
    <property type="entry name" value="RECEPTOR FOR RETINOL UPTAKE STRA6"/>
    <property type="match status" value="1"/>
</dbReference>
<gene>
    <name evidence="9" type="ORF">KUTeg_012405</name>
</gene>
<organism evidence="9 10">
    <name type="scientific">Tegillarca granosa</name>
    <name type="common">Malaysian cockle</name>
    <name type="synonym">Anadara granosa</name>
    <dbReference type="NCBI Taxonomy" id="220873"/>
    <lineage>
        <taxon>Eukaryota</taxon>
        <taxon>Metazoa</taxon>
        <taxon>Spiralia</taxon>
        <taxon>Lophotrochozoa</taxon>
        <taxon>Mollusca</taxon>
        <taxon>Bivalvia</taxon>
        <taxon>Autobranchia</taxon>
        <taxon>Pteriomorphia</taxon>
        <taxon>Arcoida</taxon>
        <taxon>Arcoidea</taxon>
        <taxon>Arcidae</taxon>
        <taxon>Tegillarca</taxon>
    </lineage>
</organism>
<evidence type="ECO:0008006" key="11">
    <source>
        <dbReference type="Google" id="ProtNLM"/>
    </source>
</evidence>
<keyword evidence="4 8" id="KW-0812">Transmembrane</keyword>
<keyword evidence="7" id="KW-0675">Receptor</keyword>
<feature type="transmembrane region" description="Helical" evidence="8">
    <location>
        <begin position="481"/>
        <end position="504"/>
    </location>
</feature>
<sequence length="655" mass="74815">MAFDFLASFGELNKLLTQENYSVPSITNDSLLFRSVPCTPAVNHQNFYLWLLLPGVTLSLCLACSQQRKNLCIDYFDGRPGLIIPHNTLSRSNRFSYAAAFGAITFLCSSIILESRYAIDYTGPPYLKVFIALASMFVYGVGYFPLFASLAVNSVVGYGIGTLYAWMLAVVSYYNTFYCPGISTVEYILLFIRGFPELLCFLYLCFSLPFRFVKALRLRHVFGFNIDHMTADDLHTWIKNSYNGLHVRAILNCKPRISVEYDSIKEKIVNFISYLPNKLIYQRLPECKAASIWFVQFTKGLIFKKDSHTDNSIVLRAVNDYIYLTMTVESLIFLIPVFQYYGILLNGAYGEIESLRLRGIAKDLGIYGAIDTSLYLLTVSFAILLTAIILSFIVGVVMIFHSLASYRRNLLSLYKGNPRHLTPKDEKSWQYEVCRLPGSICYMGPVLATSLAVNILQLVLAKLLFLQENHGGNVLAIDNRRWFFILVYFMFFYNIFTGFISCLLRIGKAIILGSLILPRLDLSTLPRKFQWFDSGFDAYCGFMHVEATHTNPVAIIFIEMLKSAVFNKKRRKLKPEIIVHSESNVDVNHDGVPGKDGNPNRARCRWHLIYTLLNNPNLILHRKHALHLTRKAEIFLEDRVNNDSTDIPEHMETRL</sequence>
<evidence type="ECO:0000256" key="4">
    <source>
        <dbReference type="ARBA" id="ARBA00022692"/>
    </source>
</evidence>
<dbReference type="InterPro" id="IPR026612">
    <property type="entry name" value="STRA6-like"/>
</dbReference>
<evidence type="ECO:0000256" key="8">
    <source>
        <dbReference type="SAM" id="Phobius"/>
    </source>
</evidence>